<evidence type="ECO:0000256" key="2">
    <source>
        <dbReference type="ARBA" id="ARBA00004496"/>
    </source>
</evidence>
<evidence type="ECO:0000256" key="6">
    <source>
        <dbReference type="ARBA" id="ARBA00022605"/>
    </source>
</evidence>
<sequence length="115" mass="11879">MAQDPAAPAALVSLEDLAAIVASRAADENATSYTRTLLARGVAKCAQKLGEEAVETALAAVGDDTKAVISEAADLLYHLAVLLQARGVALEEVYAELGRRTGQSGLDEKASRRGA</sequence>
<keyword evidence="5 11" id="KW-0963">Cytoplasm</keyword>
<accession>A0A2W5QQ85</accession>
<dbReference type="Pfam" id="PF01503">
    <property type="entry name" value="PRA-PH"/>
    <property type="match status" value="1"/>
</dbReference>
<name>A0A2W5QQ85_ANCNO</name>
<evidence type="ECO:0000256" key="10">
    <source>
        <dbReference type="ARBA" id="ARBA00023102"/>
    </source>
</evidence>
<evidence type="ECO:0000256" key="11">
    <source>
        <dbReference type="HAMAP-Rule" id="MF_01020"/>
    </source>
</evidence>
<dbReference type="InterPro" id="IPR021130">
    <property type="entry name" value="PRib-ATP_PPHydrolase-like"/>
</dbReference>
<dbReference type="PANTHER" id="PTHR42945:SF9">
    <property type="entry name" value="HISTIDINE BIOSYNTHESIS BIFUNCTIONAL PROTEIN HISIE"/>
    <property type="match status" value="1"/>
</dbReference>
<evidence type="ECO:0000313" key="12">
    <source>
        <dbReference type="EMBL" id="PZQ79186.1"/>
    </source>
</evidence>
<evidence type="ECO:0000256" key="1">
    <source>
        <dbReference type="ARBA" id="ARBA00001460"/>
    </source>
</evidence>
<keyword evidence="9 11" id="KW-0067">ATP-binding</keyword>
<dbReference type="PANTHER" id="PTHR42945">
    <property type="entry name" value="HISTIDINE BIOSYNTHESIS BIFUNCTIONAL PROTEIN"/>
    <property type="match status" value="1"/>
</dbReference>
<comment type="catalytic activity">
    <reaction evidence="1 11">
        <text>1-(5-phospho-beta-D-ribosyl)-ATP + H2O = 1-(5-phospho-beta-D-ribosyl)-5'-AMP + diphosphate + H(+)</text>
        <dbReference type="Rhea" id="RHEA:22828"/>
        <dbReference type="ChEBI" id="CHEBI:15377"/>
        <dbReference type="ChEBI" id="CHEBI:15378"/>
        <dbReference type="ChEBI" id="CHEBI:33019"/>
        <dbReference type="ChEBI" id="CHEBI:59457"/>
        <dbReference type="ChEBI" id="CHEBI:73183"/>
        <dbReference type="EC" id="3.6.1.31"/>
    </reaction>
</comment>
<dbReference type="SUPFAM" id="SSF101386">
    <property type="entry name" value="all-alpha NTP pyrophosphatases"/>
    <property type="match status" value="1"/>
</dbReference>
<keyword evidence="10 11" id="KW-0368">Histidine biosynthesis</keyword>
<dbReference type="EC" id="3.6.1.31" evidence="11"/>
<reference evidence="12 13" key="1">
    <citation type="submission" date="2017-08" db="EMBL/GenBank/DDBJ databases">
        <title>Infants hospitalized years apart are colonized by the same room-sourced microbial strains.</title>
        <authorList>
            <person name="Brooks B."/>
            <person name="Olm M.R."/>
            <person name="Firek B.A."/>
            <person name="Baker R."/>
            <person name="Thomas B.C."/>
            <person name="Morowitz M.J."/>
            <person name="Banfield J.F."/>
        </authorList>
    </citation>
    <scope>NUCLEOTIDE SEQUENCE [LARGE SCALE GENOMIC DNA]</scope>
    <source>
        <strain evidence="12">S2_005_001_R2_27</strain>
    </source>
</reference>
<comment type="subcellular location">
    <subcellularLocation>
        <location evidence="2 11">Cytoplasm</location>
    </subcellularLocation>
</comment>
<dbReference type="HAMAP" id="MF_01020">
    <property type="entry name" value="HisE"/>
    <property type="match status" value="1"/>
</dbReference>
<dbReference type="GO" id="GO:0000105">
    <property type="term" value="P:L-histidine biosynthetic process"/>
    <property type="evidence" value="ECO:0007669"/>
    <property type="project" value="UniProtKB-UniRule"/>
</dbReference>
<keyword evidence="6 11" id="KW-0028">Amino-acid biosynthesis</keyword>
<comment type="similarity">
    <text evidence="4 11">Belongs to the PRA-PH family.</text>
</comment>
<keyword evidence="8 11" id="KW-0378">Hydrolase</keyword>
<keyword evidence="7 11" id="KW-0547">Nucleotide-binding</keyword>
<dbReference type="Gene3D" id="1.10.287.1080">
    <property type="entry name" value="MazG-like"/>
    <property type="match status" value="1"/>
</dbReference>
<dbReference type="GO" id="GO:0005737">
    <property type="term" value="C:cytoplasm"/>
    <property type="evidence" value="ECO:0007669"/>
    <property type="project" value="UniProtKB-SubCell"/>
</dbReference>
<proteinExistence type="inferred from homology"/>
<evidence type="ECO:0000256" key="7">
    <source>
        <dbReference type="ARBA" id="ARBA00022741"/>
    </source>
</evidence>
<gene>
    <name evidence="11" type="primary">hisE</name>
    <name evidence="12" type="ORF">DI549_20815</name>
</gene>
<dbReference type="CDD" id="cd11534">
    <property type="entry name" value="NTP-PPase_HisIE_like"/>
    <property type="match status" value="1"/>
</dbReference>
<evidence type="ECO:0000256" key="8">
    <source>
        <dbReference type="ARBA" id="ARBA00022801"/>
    </source>
</evidence>
<dbReference type="NCBIfam" id="TIGR03188">
    <property type="entry name" value="histidine_hisI"/>
    <property type="match status" value="1"/>
</dbReference>
<dbReference type="AlphaFoldDB" id="A0A2W5QQ85"/>
<evidence type="ECO:0000313" key="13">
    <source>
        <dbReference type="Proteomes" id="UP000248887"/>
    </source>
</evidence>
<evidence type="ECO:0000256" key="3">
    <source>
        <dbReference type="ARBA" id="ARBA00005204"/>
    </source>
</evidence>
<evidence type="ECO:0000256" key="4">
    <source>
        <dbReference type="ARBA" id="ARBA00009392"/>
    </source>
</evidence>
<comment type="caution">
    <text evidence="12">The sequence shown here is derived from an EMBL/GenBank/DDBJ whole genome shotgun (WGS) entry which is preliminary data.</text>
</comment>
<dbReference type="EMBL" id="QFQD01000098">
    <property type="protein sequence ID" value="PZQ79186.1"/>
    <property type="molecule type" value="Genomic_DNA"/>
</dbReference>
<organism evidence="12 13">
    <name type="scientific">Ancylobacter novellus</name>
    <name type="common">Thiobacillus novellus</name>
    <dbReference type="NCBI Taxonomy" id="921"/>
    <lineage>
        <taxon>Bacteria</taxon>
        <taxon>Pseudomonadati</taxon>
        <taxon>Pseudomonadota</taxon>
        <taxon>Alphaproteobacteria</taxon>
        <taxon>Hyphomicrobiales</taxon>
        <taxon>Xanthobacteraceae</taxon>
        <taxon>Ancylobacter</taxon>
    </lineage>
</organism>
<dbReference type="Proteomes" id="UP000248887">
    <property type="component" value="Unassembled WGS sequence"/>
</dbReference>
<dbReference type="GO" id="GO:0005524">
    <property type="term" value="F:ATP binding"/>
    <property type="evidence" value="ECO:0007669"/>
    <property type="project" value="UniProtKB-KW"/>
</dbReference>
<comment type="pathway">
    <text evidence="3 11">Amino-acid biosynthesis; L-histidine biosynthesis; L-histidine from 5-phospho-alpha-D-ribose 1-diphosphate: step 2/9.</text>
</comment>
<evidence type="ECO:0000256" key="9">
    <source>
        <dbReference type="ARBA" id="ARBA00022840"/>
    </source>
</evidence>
<dbReference type="GO" id="GO:0004636">
    <property type="term" value="F:phosphoribosyl-ATP diphosphatase activity"/>
    <property type="evidence" value="ECO:0007669"/>
    <property type="project" value="UniProtKB-UniRule"/>
</dbReference>
<protein>
    <recommendedName>
        <fullName evidence="11">Phosphoribosyl-ATP pyrophosphatase</fullName>
        <shortName evidence="11">PRA-PH</shortName>
        <ecNumber evidence="11">3.6.1.31</ecNumber>
    </recommendedName>
</protein>
<dbReference type="InterPro" id="IPR008179">
    <property type="entry name" value="HisE"/>
</dbReference>
<dbReference type="NCBIfam" id="NF001613">
    <property type="entry name" value="PRK00400.1-5"/>
    <property type="match status" value="1"/>
</dbReference>
<evidence type="ECO:0000256" key="5">
    <source>
        <dbReference type="ARBA" id="ARBA00022490"/>
    </source>
</evidence>
<dbReference type="UniPathway" id="UPA00031">
    <property type="reaction ID" value="UER00007"/>
</dbReference>